<reference evidence="7" key="1">
    <citation type="journal article" date="2019" name="Nat. Commun.">
        <title>The genome of broomcorn millet.</title>
        <authorList>
            <person name="Zou C."/>
            <person name="Miki D."/>
            <person name="Li D."/>
            <person name="Tang Q."/>
            <person name="Xiao L."/>
            <person name="Rajput S."/>
            <person name="Deng P."/>
            <person name="Jia W."/>
            <person name="Huang R."/>
            <person name="Zhang M."/>
            <person name="Sun Y."/>
            <person name="Hu J."/>
            <person name="Fu X."/>
            <person name="Schnable P.S."/>
            <person name="Li F."/>
            <person name="Zhang H."/>
            <person name="Feng B."/>
            <person name="Zhu X."/>
            <person name="Liu R."/>
            <person name="Schnable J.C."/>
            <person name="Zhu J.-K."/>
            <person name="Zhang H."/>
        </authorList>
    </citation>
    <scope>NUCLEOTIDE SEQUENCE [LARGE SCALE GENOMIC DNA]</scope>
</reference>
<dbReference type="SUPFAM" id="SSF49764">
    <property type="entry name" value="HSP20-like chaperones"/>
    <property type="match status" value="1"/>
</dbReference>
<feature type="region of interest" description="Disordered" evidence="4">
    <location>
        <begin position="167"/>
        <end position="216"/>
    </location>
</feature>
<evidence type="ECO:0000313" key="7">
    <source>
        <dbReference type="Proteomes" id="UP000275267"/>
    </source>
</evidence>
<dbReference type="GO" id="GO:0009408">
    <property type="term" value="P:response to heat"/>
    <property type="evidence" value="ECO:0007669"/>
    <property type="project" value="InterPro"/>
</dbReference>
<dbReference type="AlphaFoldDB" id="A0A3L6TJY1"/>
<dbReference type="EMBL" id="PQIB02000001">
    <property type="protein sequence ID" value="RLN39795.1"/>
    <property type="molecule type" value="Genomic_DNA"/>
</dbReference>
<comment type="caution">
    <text evidence="6">The sequence shown here is derived from an EMBL/GenBank/DDBJ whole genome shotgun (WGS) entry which is preliminary data.</text>
</comment>
<dbReference type="PANTHER" id="PTHR46733:SF7">
    <property type="entry name" value="HSP20_ALPHA CRYSTALLIN FAMILY PROTEIN, EXPRESSED"/>
    <property type="match status" value="1"/>
</dbReference>
<dbReference type="InterPro" id="IPR044587">
    <property type="entry name" value="HSP21-like"/>
</dbReference>
<proteinExistence type="inferred from homology"/>
<name>A0A3L6TJY1_PANMI</name>
<dbReference type="Gene3D" id="2.60.40.790">
    <property type="match status" value="1"/>
</dbReference>
<evidence type="ECO:0000313" key="6">
    <source>
        <dbReference type="EMBL" id="RLN39795.1"/>
    </source>
</evidence>
<organism evidence="6 7">
    <name type="scientific">Panicum miliaceum</name>
    <name type="common">Proso millet</name>
    <name type="synonym">Broomcorn millet</name>
    <dbReference type="NCBI Taxonomy" id="4540"/>
    <lineage>
        <taxon>Eukaryota</taxon>
        <taxon>Viridiplantae</taxon>
        <taxon>Streptophyta</taxon>
        <taxon>Embryophyta</taxon>
        <taxon>Tracheophyta</taxon>
        <taxon>Spermatophyta</taxon>
        <taxon>Magnoliopsida</taxon>
        <taxon>Liliopsida</taxon>
        <taxon>Poales</taxon>
        <taxon>Poaceae</taxon>
        <taxon>PACMAD clade</taxon>
        <taxon>Panicoideae</taxon>
        <taxon>Panicodae</taxon>
        <taxon>Paniceae</taxon>
        <taxon>Panicinae</taxon>
        <taxon>Panicum</taxon>
        <taxon>Panicum sect. Panicum</taxon>
    </lineage>
</organism>
<evidence type="ECO:0000256" key="1">
    <source>
        <dbReference type="ARBA" id="ARBA00023016"/>
    </source>
</evidence>
<evidence type="ECO:0000256" key="2">
    <source>
        <dbReference type="PROSITE-ProRule" id="PRU00285"/>
    </source>
</evidence>
<evidence type="ECO:0000259" key="5">
    <source>
        <dbReference type="PROSITE" id="PS01031"/>
    </source>
</evidence>
<evidence type="ECO:0000256" key="4">
    <source>
        <dbReference type="SAM" id="MobiDB-lite"/>
    </source>
</evidence>
<accession>A0A3L6TJY1</accession>
<dbReference type="OrthoDB" id="1431247at2759"/>
<keyword evidence="7" id="KW-1185">Reference proteome</keyword>
<dbReference type="PANTHER" id="PTHR46733">
    <property type="entry name" value="26.5 KDA HEAT SHOCK PROTEIN, MITOCHONDRIAL"/>
    <property type="match status" value="1"/>
</dbReference>
<gene>
    <name evidence="6" type="ORF">C2845_PM01G45930</name>
</gene>
<protein>
    <recommendedName>
        <fullName evidence="5">SHSP domain-containing protein</fullName>
    </recommendedName>
</protein>
<sequence length="216" mass="23169">MSTIMGSYTAAVSRSPVLPATSLVLARGSWKPAVAAFRPCAGVKCRRPLTVTCALPEKERPPAFSIPPTALLCPVPPPDGKERWDIKEEEDRVTLWLQVPGLSVSDIEVTTGEDVLEIKRKVTAQQPAAAVDAHGVGAFHIRLLMTKEYDGTRVTADLKAGMLEVTVPKNPQRGSERVELGKPVPRGKEGTNTKKASEETKPDQTPGKQRTGGLAG</sequence>
<dbReference type="PROSITE" id="PS01031">
    <property type="entry name" value="SHSP"/>
    <property type="match status" value="1"/>
</dbReference>
<dbReference type="InterPro" id="IPR008978">
    <property type="entry name" value="HSP20-like_chaperone"/>
</dbReference>
<dbReference type="CDD" id="cd06464">
    <property type="entry name" value="ACD_sHsps-like"/>
    <property type="match status" value="1"/>
</dbReference>
<dbReference type="InterPro" id="IPR002068">
    <property type="entry name" value="A-crystallin/Hsp20_dom"/>
</dbReference>
<dbReference type="STRING" id="4540.A0A3L6TJY1"/>
<keyword evidence="1" id="KW-0346">Stress response</keyword>
<comment type="similarity">
    <text evidence="2 3">Belongs to the small heat shock protein (HSP20) family.</text>
</comment>
<feature type="domain" description="SHSP" evidence="5">
    <location>
        <begin position="75"/>
        <end position="187"/>
    </location>
</feature>
<feature type="compositionally biased region" description="Basic and acidic residues" evidence="4">
    <location>
        <begin position="174"/>
        <end position="202"/>
    </location>
</feature>
<evidence type="ECO:0000256" key="3">
    <source>
        <dbReference type="RuleBase" id="RU003616"/>
    </source>
</evidence>
<dbReference type="Pfam" id="PF00011">
    <property type="entry name" value="HSP20"/>
    <property type="match status" value="1"/>
</dbReference>
<dbReference type="Proteomes" id="UP000275267">
    <property type="component" value="Unassembled WGS sequence"/>
</dbReference>